<sequence>MLKRYLVAMVPLISLITSGYGCDQKYPAACASRHDYAFRVTDGVKCLGSLTPYTSFILAKSAVAMKVMVVDAATTEHTATRTATSSAPTSSAHTPSAPASSVPSESSLPKPSQGPPLAAKIAIGVAIPLVAILTGAACFFIFRYRRKRKLSQEMHELGQDARGNGGDDLETPKPELPGDAGVASAGQNEDAFRKAELDAIRHRSGGAVELAAEVTSGRIPELHSSSSPRELDSTSKGLSVVDIVGHDVDNQHVDERSRGLWQWSNYQD</sequence>
<dbReference type="AlphaFoldDB" id="A0A2T4A748"/>
<name>A0A2T4A748_TRIHA</name>
<dbReference type="Proteomes" id="UP000241690">
    <property type="component" value="Unassembled WGS sequence"/>
</dbReference>
<evidence type="ECO:0000256" key="5">
    <source>
        <dbReference type="SAM" id="MobiDB-lite"/>
    </source>
</evidence>
<gene>
    <name evidence="8" type="ORF">M431DRAFT_7391</name>
</gene>
<dbReference type="PANTHER" id="PTHR15549:SF6">
    <property type="entry name" value="MID2 DOMAIN-CONTAINING PROTEIN"/>
    <property type="match status" value="1"/>
</dbReference>
<evidence type="ECO:0000256" key="3">
    <source>
        <dbReference type="ARBA" id="ARBA00022989"/>
    </source>
</evidence>
<dbReference type="GO" id="GO:0016020">
    <property type="term" value="C:membrane"/>
    <property type="evidence" value="ECO:0007669"/>
    <property type="project" value="UniProtKB-SubCell"/>
</dbReference>
<evidence type="ECO:0000256" key="6">
    <source>
        <dbReference type="SAM" id="Phobius"/>
    </source>
</evidence>
<dbReference type="PANTHER" id="PTHR15549">
    <property type="entry name" value="PAIRED IMMUNOGLOBULIN-LIKE TYPE 2 RECEPTOR"/>
    <property type="match status" value="1"/>
</dbReference>
<dbReference type="PROSITE" id="PS51257">
    <property type="entry name" value="PROKAR_LIPOPROTEIN"/>
    <property type="match status" value="1"/>
</dbReference>
<proteinExistence type="predicted"/>
<reference evidence="8 9" key="1">
    <citation type="submission" date="2016-07" db="EMBL/GenBank/DDBJ databases">
        <title>Multiple horizontal gene transfer events from other fungi enriched the ability of initially mycotrophic Trichoderma (Ascomycota) to feed on dead plant biomass.</title>
        <authorList>
            <consortium name="DOE Joint Genome Institute"/>
            <person name="Aerts A."/>
            <person name="Atanasova L."/>
            <person name="Chenthamara K."/>
            <person name="Zhang J."/>
            <person name="Grujic M."/>
            <person name="Henrissat B."/>
            <person name="Kuo A."/>
            <person name="Salamov A."/>
            <person name="Lipzen A."/>
            <person name="Labutti K."/>
            <person name="Barry K."/>
            <person name="Miao Y."/>
            <person name="Rahimi M.J."/>
            <person name="Shen Q."/>
            <person name="Grigoriev I.V."/>
            <person name="Kubicek C.P."/>
            <person name="Druzhinina I.S."/>
        </authorList>
    </citation>
    <scope>NUCLEOTIDE SEQUENCE [LARGE SCALE GENOMIC DNA]</scope>
    <source>
        <strain evidence="8 9">CBS 226.95</strain>
    </source>
</reference>
<feature type="compositionally biased region" description="Low complexity" evidence="5">
    <location>
        <begin position="79"/>
        <end position="111"/>
    </location>
</feature>
<feature type="chain" id="PRO_5015486325" description="Mid2 domain-containing protein" evidence="7">
    <location>
        <begin position="22"/>
        <end position="268"/>
    </location>
</feature>
<feature type="region of interest" description="Disordered" evidence="5">
    <location>
        <begin position="79"/>
        <end position="114"/>
    </location>
</feature>
<dbReference type="GeneID" id="36630757"/>
<keyword evidence="7" id="KW-0732">Signal</keyword>
<feature type="signal peptide" evidence="7">
    <location>
        <begin position="1"/>
        <end position="21"/>
    </location>
</feature>
<keyword evidence="4 6" id="KW-0472">Membrane</keyword>
<evidence type="ECO:0000256" key="4">
    <source>
        <dbReference type="ARBA" id="ARBA00023136"/>
    </source>
</evidence>
<dbReference type="EMBL" id="KZ679683">
    <property type="protein sequence ID" value="PTB52902.1"/>
    <property type="molecule type" value="Genomic_DNA"/>
</dbReference>
<feature type="transmembrane region" description="Helical" evidence="6">
    <location>
        <begin position="121"/>
        <end position="142"/>
    </location>
</feature>
<accession>A0A2T4A748</accession>
<protein>
    <recommendedName>
        <fullName evidence="10">Mid2 domain-containing protein</fullName>
    </recommendedName>
</protein>
<evidence type="ECO:0000313" key="9">
    <source>
        <dbReference type="Proteomes" id="UP000241690"/>
    </source>
</evidence>
<keyword evidence="2 6" id="KW-0812">Transmembrane</keyword>
<organism evidence="8 9">
    <name type="scientific">Trichoderma harzianum CBS 226.95</name>
    <dbReference type="NCBI Taxonomy" id="983964"/>
    <lineage>
        <taxon>Eukaryota</taxon>
        <taxon>Fungi</taxon>
        <taxon>Dikarya</taxon>
        <taxon>Ascomycota</taxon>
        <taxon>Pezizomycotina</taxon>
        <taxon>Sordariomycetes</taxon>
        <taxon>Hypocreomycetidae</taxon>
        <taxon>Hypocreales</taxon>
        <taxon>Hypocreaceae</taxon>
        <taxon>Trichoderma</taxon>
    </lineage>
</organism>
<dbReference type="STRING" id="983964.A0A2T4A748"/>
<dbReference type="InterPro" id="IPR051694">
    <property type="entry name" value="Immunoregulatory_rcpt-like"/>
</dbReference>
<evidence type="ECO:0000256" key="1">
    <source>
        <dbReference type="ARBA" id="ARBA00004167"/>
    </source>
</evidence>
<dbReference type="RefSeq" id="XP_024772579.1">
    <property type="nucleotide sequence ID" value="XM_024922174.1"/>
</dbReference>
<keyword evidence="3 6" id="KW-1133">Transmembrane helix</keyword>
<evidence type="ECO:0000313" key="8">
    <source>
        <dbReference type="EMBL" id="PTB52902.1"/>
    </source>
</evidence>
<evidence type="ECO:0008006" key="10">
    <source>
        <dbReference type="Google" id="ProtNLM"/>
    </source>
</evidence>
<comment type="subcellular location">
    <subcellularLocation>
        <location evidence="1">Membrane</location>
        <topology evidence="1">Single-pass membrane protein</topology>
    </subcellularLocation>
</comment>
<dbReference type="GO" id="GO:0071944">
    <property type="term" value="C:cell periphery"/>
    <property type="evidence" value="ECO:0007669"/>
    <property type="project" value="UniProtKB-ARBA"/>
</dbReference>
<evidence type="ECO:0000256" key="2">
    <source>
        <dbReference type="ARBA" id="ARBA00022692"/>
    </source>
</evidence>
<evidence type="ECO:0000256" key="7">
    <source>
        <dbReference type="SAM" id="SignalP"/>
    </source>
</evidence>
<keyword evidence="9" id="KW-1185">Reference proteome</keyword>